<sequence>MKSSAVTPILRLLFGYNHIRWISLDV</sequence>
<accession>A0A0A9BN57</accession>
<evidence type="ECO:0000313" key="1">
    <source>
        <dbReference type="EMBL" id="JAD60692.1"/>
    </source>
</evidence>
<protein>
    <submittedName>
        <fullName evidence="1">Uncharacterized protein</fullName>
    </submittedName>
</protein>
<dbReference type="EMBL" id="GBRH01237203">
    <property type="protein sequence ID" value="JAD60692.1"/>
    <property type="molecule type" value="Transcribed_RNA"/>
</dbReference>
<reference evidence="1" key="1">
    <citation type="submission" date="2014-09" db="EMBL/GenBank/DDBJ databases">
        <authorList>
            <person name="Magalhaes I.L.F."/>
            <person name="Oliveira U."/>
            <person name="Santos F.R."/>
            <person name="Vidigal T.H.D.A."/>
            <person name="Brescovit A.D."/>
            <person name="Santos A.J."/>
        </authorList>
    </citation>
    <scope>NUCLEOTIDE SEQUENCE</scope>
    <source>
        <tissue evidence="1">Shoot tissue taken approximately 20 cm above the soil surface</tissue>
    </source>
</reference>
<name>A0A0A9BN57_ARUDO</name>
<organism evidence="1">
    <name type="scientific">Arundo donax</name>
    <name type="common">Giant reed</name>
    <name type="synonym">Donax arundinaceus</name>
    <dbReference type="NCBI Taxonomy" id="35708"/>
    <lineage>
        <taxon>Eukaryota</taxon>
        <taxon>Viridiplantae</taxon>
        <taxon>Streptophyta</taxon>
        <taxon>Embryophyta</taxon>
        <taxon>Tracheophyta</taxon>
        <taxon>Spermatophyta</taxon>
        <taxon>Magnoliopsida</taxon>
        <taxon>Liliopsida</taxon>
        <taxon>Poales</taxon>
        <taxon>Poaceae</taxon>
        <taxon>PACMAD clade</taxon>
        <taxon>Arundinoideae</taxon>
        <taxon>Arundineae</taxon>
        <taxon>Arundo</taxon>
    </lineage>
</organism>
<reference evidence="1" key="2">
    <citation type="journal article" date="2015" name="Data Brief">
        <title>Shoot transcriptome of the giant reed, Arundo donax.</title>
        <authorList>
            <person name="Barrero R.A."/>
            <person name="Guerrero F.D."/>
            <person name="Moolhuijzen P."/>
            <person name="Goolsby J.A."/>
            <person name="Tidwell J."/>
            <person name="Bellgard S.E."/>
            <person name="Bellgard M.I."/>
        </authorList>
    </citation>
    <scope>NUCLEOTIDE SEQUENCE</scope>
    <source>
        <tissue evidence="1">Shoot tissue taken approximately 20 cm above the soil surface</tissue>
    </source>
</reference>
<proteinExistence type="predicted"/>
<dbReference type="AlphaFoldDB" id="A0A0A9BN57"/>